<name>D6Y7G8_THEBD</name>
<dbReference type="AlphaFoldDB" id="D6Y7G8"/>
<protein>
    <recommendedName>
        <fullName evidence="4">PknH-like extracellular domain-containing protein</fullName>
    </recommendedName>
</protein>
<sequence>MGERRAVPGLVLAAAFSLICAAVAGVAAAAAVHELVRGPSPAEIERASAAEVARRWEVWPSGRIFPARLPYTNELGGTEQARRVGVSSRYSCDAAVDRRLRKPLRDAGCRAVLRATYLDALQGIVVTVGVAVFPDDRSAAAAKAAFPADGAPAPGLLPVAFPGTVADRFTAASRQAATVRQAGPYLVLTTAGQVDGRPAAAVGKPRTAMFAFTADLGARVAEALTAPPTPDCARPREWRC</sequence>
<keyword evidence="3" id="KW-1185">Reference proteome</keyword>
<dbReference type="STRING" id="469371.Tbis_2981"/>
<dbReference type="KEGG" id="tbi:Tbis_2981"/>
<feature type="signal peptide" evidence="1">
    <location>
        <begin position="1"/>
        <end position="24"/>
    </location>
</feature>
<proteinExistence type="predicted"/>
<dbReference type="HOGENOM" id="CLU_1160037_0_0_11"/>
<reference evidence="2 3" key="1">
    <citation type="submission" date="2010-01" db="EMBL/GenBank/DDBJ databases">
        <title>The complete genome of Thermobispora bispora DSM 43833.</title>
        <authorList>
            <consortium name="US DOE Joint Genome Institute (JGI-PGF)"/>
            <person name="Lucas S."/>
            <person name="Copeland A."/>
            <person name="Lapidus A."/>
            <person name="Glavina del Rio T."/>
            <person name="Dalin E."/>
            <person name="Tice H."/>
            <person name="Bruce D."/>
            <person name="Goodwin L."/>
            <person name="Pitluck S."/>
            <person name="Kyrpides N."/>
            <person name="Mavromatis K."/>
            <person name="Ivanova N."/>
            <person name="Mikhailova N."/>
            <person name="Chertkov O."/>
            <person name="Brettin T."/>
            <person name="Detter J.C."/>
            <person name="Han C."/>
            <person name="Larimer F."/>
            <person name="Land M."/>
            <person name="Hauser L."/>
            <person name="Markowitz V."/>
            <person name="Cheng J.-F."/>
            <person name="Hugenholtz P."/>
            <person name="Woyke T."/>
            <person name="Wu D."/>
            <person name="Jando M."/>
            <person name="Schneider S."/>
            <person name="Klenk H.-P."/>
            <person name="Eisen J.A."/>
        </authorList>
    </citation>
    <scope>NUCLEOTIDE SEQUENCE [LARGE SCALE GENOMIC DNA]</scope>
    <source>
        <strain evidence="3">ATCC 19993 / DSM 43833 / CBS 139.67 / JCM 10125 / KCTC 9307 / NBRC 14880 / R51</strain>
    </source>
</reference>
<evidence type="ECO:0000256" key="1">
    <source>
        <dbReference type="SAM" id="SignalP"/>
    </source>
</evidence>
<evidence type="ECO:0008006" key="4">
    <source>
        <dbReference type="Google" id="ProtNLM"/>
    </source>
</evidence>
<dbReference type="eggNOG" id="ENOG502ZT66">
    <property type="taxonomic scope" value="Bacteria"/>
</dbReference>
<dbReference type="Proteomes" id="UP000006640">
    <property type="component" value="Chromosome"/>
</dbReference>
<feature type="chain" id="PRO_5038977719" description="PknH-like extracellular domain-containing protein" evidence="1">
    <location>
        <begin position="25"/>
        <end position="240"/>
    </location>
</feature>
<evidence type="ECO:0000313" key="3">
    <source>
        <dbReference type="Proteomes" id="UP000006640"/>
    </source>
</evidence>
<keyword evidence="1" id="KW-0732">Signal</keyword>
<dbReference type="EMBL" id="CP001874">
    <property type="protein sequence ID" value="ADG89679.1"/>
    <property type="molecule type" value="Genomic_DNA"/>
</dbReference>
<evidence type="ECO:0000313" key="2">
    <source>
        <dbReference type="EMBL" id="ADG89679.1"/>
    </source>
</evidence>
<gene>
    <name evidence="2" type="ordered locus">Tbis_2981</name>
</gene>
<accession>D6Y7G8</accession>
<organism evidence="2 3">
    <name type="scientific">Thermobispora bispora (strain ATCC 19993 / DSM 43833 / CBS 139.67 / JCM 10125 / KCTC 9307 / NBRC 14880 / R51)</name>
    <dbReference type="NCBI Taxonomy" id="469371"/>
    <lineage>
        <taxon>Bacteria</taxon>
        <taxon>Bacillati</taxon>
        <taxon>Actinomycetota</taxon>
        <taxon>Actinomycetes</taxon>
        <taxon>Streptosporangiales</taxon>
        <taxon>Streptosporangiaceae</taxon>
        <taxon>Thermobispora</taxon>
    </lineage>
</organism>